<keyword evidence="5" id="KW-0573">Peptidoglycan synthesis</keyword>
<evidence type="ECO:0000313" key="14">
    <source>
        <dbReference type="Proteomes" id="UP000199318"/>
    </source>
</evidence>
<accession>A0A1H9QJ32</accession>
<dbReference type="Gene3D" id="3.40.630.30">
    <property type="match status" value="1"/>
</dbReference>
<dbReference type="SUPFAM" id="SSF55729">
    <property type="entry name" value="Acyl-CoA N-acyltransferases (Nat)"/>
    <property type="match status" value="1"/>
</dbReference>
<evidence type="ECO:0000256" key="7">
    <source>
        <dbReference type="ARBA" id="ARBA00023316"/>
    </source>
</evidence>
<keyword evidence="14" id="KW-1185">Reference proteome</keyword>
<comment type="catalytic activity">
    <reaction evidence="11">
        <text>beta-D-GlcNAc-(1-&gt;4)-Mur2Ac(oyl-L-Ala-D-isoglutaminyl-L-Lys-D-Ala-D-Ala)-di-trans,octa-cis-undecaprenyl diphosphate + glycyl-tRNA(Gly) = beta-D-GlcNAc-(1-&gt;4)-Mur2Ac(oyl-L-Ala-D-isoglutaminyl-L-Lys-(N(6)-Gly)-D-Ala-D-Ala)-di-trans,octa-cis-undecaprenyl diphosphate + tRNA(Gly) + H(+)</text>
        <dbReference type="Rhea" id="RHEA:30435"/>
        <dbReference type="Rhea" id="RHEA-COMP:9664"/>
        <dbReference type="Rhea" id="RHEA-COMP:9683"/>
        <dbReference type="ChEBI" id="CHEBI:15378"/>
        <dbReference type="ChEBI" id="CHEBI:62233"/>
        <dbReference type="ChEBI" id="CHEBI:62234"/>
        <dbReference type="ChEBI" id="CHEBI:78442"/>
        <dbReference type="ChEBI" id="CHEBI:78522"/>
        <dbReference type="EC" id="2.3.2.16"/>
    </reaction>
</comment>
<comment type="similarity">
    <text evidence="2">Belongs to the FemABX family.</text>
</comment>
<reference evidence="14" key="1">
    <citation type="submission" date="2016-10" db="EMBL/GenBank/DDBJ databases">
        <authorList>
            <person name="de Groot N.N."/>
        </authorList>
    </citation>
    <scope>NUCLEOTIDE SEQUENCE [LARGE SCALE GENOMIC DNA]</scope>
    <source>
        <strain evidence="14">10nlg</strain>
    </source>
</reference>
<gene>
    <name evidence="13" type="ORF">SAMN05444126_10325</name>
</gene>
<evidence type="ECO:0000256" key="4">
    <source>
        <dbReference type="ARBA" id="ARBA00022960"/>
    </source>
</evidence>
<dbReference type="RefSeq" id="WP_093071900.1">
    <property type="nucleotide sequence ID" value="NZ_FOGV01000003.1"/>
</dbReference>
<dbReference type="InterPro" id="IPR050644">
    <property type="entry name" value="PG_Glycine_Bridge_Synth"/>
</dbReference>
<dbReference type="GO" id="GO:0008360">
    <property type="term" value="P:regulation of cell shape"/>
    <property type="evidence" value="ECO:0007669"/>
    <property type="project" value="UniProtKB-KW"/>
</dbReference>
<dbReference type="GO" id="GO:0016755">
    <property type="term" value="F:aminoacyltransferase activity"/>
    <property type="evidence" value="ECO:0007669"/>
    <property type="project" value="InterPro"/>
</dbReference>
<evidence type="ECO:0000256" key="8">
    <source>
        <dbReference type="ARBA" id="ARBA00039074"/>
    </source>
</evidence>
<dbReference type="OrthoDB" id="9785911at2"/>
<evidence type="ECO:0000256" key="3">
    <source>
        <dbReference type="ARBA" id="ARBA00022679"/>
    </source>
</evidence>
<name>A0A1H9QJ32_9BACI</name>
<keyword evidence="7" id="KW-0961">Cell wall biogenesis/degradation</keyword>
<sequence>MNMTSDIYFDPAYGKLYEEAEGGTLETFRFSTMLGTIEHSFIKRAIPEPIQGVTYYDIVTPYGYGGPLVTDIEKDTDVSELIAAFQAAFQRFCIDERIVTEFIRFHPLLGNGELFQTMYDAAYDRDTVGTNLKDYDDPFQAEFSKSARNDVRRALRNGVTYRVTENPKNLDTFKTFYYRTMMKNNATDYYFFSDRYFASCINDFGDHLLLVEAEYDGATIGAGLFFTWGKMIHWHLSGTDKTKLEFAPEYVLTYAITEWGKANGYDIIHHGGGRTNAPDDSLYQFKKKFGKHTRFPFYTAKKIWNPAVYEAICRQTATDSETNFFPPYAKKLIHKTYRRLEEAAAAGRLSEGGPRGGGAS</sequence>
<keyword evidence="4" id="KW-0133">Cell shape</keyword>
<dbReference type="AlphaFoldDB" id="A0A1H9QJ32"/>
<comment type="caution">
    <text evidence="13">The sequence shown here is derived from an EMBL/GenBank/DDBJ whole genome shotgun (WGS) entry which is preliminary data.</text>
</comment>
<dbReference type="EMBL" id="FOGV01000003">
    <property type="protein sequence ID" value="SER60205.1"/>
    <property type="molecule type" value="Genomic_DNA"/>
</dbReference>
<dbReference type="InterPro" id="IPR016181">
    <property type="entry name" value="Acyl_CoA_acyltransferase"/>
</dbReference>
<evidence type="ECO:0000313" key="13">
    <source>
        <dbReference type="EMBL" id="SER60205.1"/>
    </source>
</evidence>
<dbReference type="GO" id="GO:0009252">
    <property type="term" value="P:peptidoglycan biosynthetic process"/>
    <property type="evidence" value="ECO:0007669"/>
    <property type="project" value="UniProtKB-KW"/>
</dbReference>
<evidence type="ECO:0000256" key="11">
    <source>
        <dbReference type="ARBA" id="ARBA00048654"/>
    </source>
</evidence>
<evidence type="ECO:0000256" key="2">
    <source>
        <dbReference type="ARBA" id="ARBA00009943"/>
    </source>
</evidence>
<protein>
    <recommendedName>
        <fullName evidence="9">Lipid II:glycine glycyltransferase</fullName>
        <ecNumber evidence="8">2.3.2.16</ecNumber>
    </recommendedName>
    <alternativeName>
        <fullName evidence="10">Factor essential for expression of methicillin resistance X</fullName>
    </alternativeName>
</protein>
<proteinExistence type="inferred from homology"/>
<dbReference type="Pfam" id="PF13480">
    <property type="entry name" value="Acetyltransf_6"/>
    <property type="match status" value="1"/>
</dbReference>
<dbReference type="InterPro" id="IPR003447">
    <property type="entry name" value="FEMABX"/>
</dbReference>
<dbReference type="InterPro" id="IPR038740">
    <property type="entry name" value="BioF2-like_GNAT_dom"/>
</dbReference>
<feature type="domain" description="BioF2-like acetyltransferase" evidence="12">
    <location>
        <begin position="145"/>
        <end position="275"/>
    </location>
</feature>
<evidence type="ECO:0000256" key="1">
    <source>
        <dbReference type="ARBA" id="ARBA00004496"/>
    </source>
</evidence>
<evidence type="ECO:0000259" key="12">
    <source>
        <dbReference type="Pfam" id="PF13480"/>
    </source>
</evidence>
<evidence type="ECO:0000256" key="5">
    <source>
        <dbReference type="ARBA" id="ARBA00022984"/>
    </source>
</evidence>
<dbReference type="PANTHER" id="PTHR36174">
    <property type="entry name" value="LIPID II:GLYCINE GLYCYLTRANSFERASE"/>
    <property type="match status" value="1"/>
</dbReference>
<dbReference type="GO" id="GO:0071555">
    <property type="term" value="P:cell wall organization"/>
    <property type="evidence" value="ECO:0007669"/>
    <property type="project" value="UniProtKB-KW"/>
</dbReference>
<dbReference type="PANTHER" id="PTHR36174:SF1">
    <property type="entry name" value="LIPID II:GLYCINE GLYCYLTRANSFERASE"/>
    <property type="match status" value="1"/>
</dbReference>
<dbReference type="GO" id="GO:0005737">
    <property type="term" value="C:cytoplasm"/>
    <property type="evidence" value="ECO:0007669"/>
    <property type="project" value="UniProtKB-SubCell"/>
</dbReference>
<dbReference type="PROSITE" id="PS51191">
    <property type="entry name" value="FEMABX"/>
    <property type="match status" value="1"/>
</dbReference>
<comment type="subcellular location">
    <subcellularLocation>
        <location evidence="1">Cytoplasm</location>
    </subcellularLocation>
</comment>
<keyword evidence="3" id="KW-0808">Transferase</keyword>
<dbReference type="Proteomes" id="UP000199318">
    <property type="component" value="Unassembled WGS sequence"/>
</dbReference>
<dbReference type="STRING" id="1464123.SAMN05444126_10325"/>
<keyword evidence="6" id="KW-0012">Acyltransferase</keyword>
<evidence type="ECO:0000256" key="9">
    <source>
        <dbReference type="ARBA" id="ARBA00040679"/>
    </source>
</evidence>
<evidence type="ECO:0000256" key="6">
    <source>
        <dbReference type="ARBA" id="ARBA00023315"/>
    </source>
</evidence>
<dbReference type="EC" id="2.3.2.16" evidence="8"/>
<organism evidence="13 14">
    <name type="scientific">Salisediminibacterium halotolerans</name>
    <dbReference type="NCBI Taxonomy" id="517425"/>
    <lineage>
        <taxon>Bacteria</taxon>
        <taxon>Bacillati</taxon>
        <taxon>Bacillota</taxon>
        <taxon>Bacilli</taxon>
        <taxon>Bacillales</taxon>
        <taxon>Bacillaceae</taxon>
        <taxon>Salisediminibacterium</taxon>
    </lineage>
</organism>
<evidence type="ECO:0000256" key="10">
    <source>
        <dbReference type="ARBA" id="ARBA00042933"/>
    </source>
</evidence>